<comment type="caution">
    <text evidence="1">The sequence shown here is derived from an EMBL/GenBank/DDBJ whole genome shotgun (WGS) entry which is preliminary data.</text>
</comment>
<dbReference type="EMBL" id="LPLZ01000086">
    <property type="protein sequence ID" value="KWN05136.1"/>
    <property type="molecule type" value="Genomic_DNA"/>
</dbReference>
<organism evidence="1 2">
    <name type="scientific">Burkholderia territorii</name>
    <dbReference type="NCBI Taxonomy" id="1503055"/>
    <lineage>
        <taxon>Bacteria</taxon>
        <taxon>Pseudomonadati</taxon>
        <taxon>Pseudomonadota</taxon>
        <taxon>Betaproteobacteria</taxon>
        <taxon>Burkholderiales</taxon>
        <taxon>Burkholderiaceae</taxon>
        <taxon>Burkholderia</taxon>
        <taxon>Burkholderia cepacia complex</taxon>
    </lineage>
</organism>
<accession>A0A108E5N1</accession>
<dbReference type="AntiFam" id="ANF00120">
    <property type="entry name" value="Shadow ORF (opposite pinE)"/>
</dbReference>
<sequence>MGAQQISRVLDLTTIEYVWAAQSLPTRTGSRDAGPRALTNQCALELGQRGDHVEHEHAGRRALSIASLSDAK</sequence>
<protein>
    <submittedName>
        <fullName evidence="1">Uncharacterized protein</fullName>
    </submittedName>
</protein>
<evidence type="ECO:0000313" key="1">
    <source>
        <dbReference type="EMBL" id="KWN05136.1"/>
    </source>
</evidence>
<reference evidence="1 2" key="1">
    <citation type="submission" date="2015-11" db="EMBL/GenBank/DDBJ databases">
        <title>Expanding the genomic diversity of Burkholderia species for the development of highly accurate diagnostics.</title>
        <authorList>
            <person name="Sahl J."/>
            <person name="Keim P."/>
            <person name="Wagner D."/>
        </authorList>
    </citation>
    <scope>NUCLEOTIDE SEQUENCE [LARGE SCALE GENOMIC DNA]</scope>
    <source>
        <strain evidence="1 2">MSMB793WGS</strain>
    </source>
</reference>
<dbReference type="AlphaFoldDB" id="A0A108E5N1"/>
<proteinExistence type="predicted"/>
<dbReference type="Proteomes" id="UP000068016">
    <property type="component" value="Unassembled WGS sequence"/>
</dbReference>
<name>A0A108E5N1_9BURK</name>
<gene>
    <name evidence="1" type="ORF">WT83_29960</name>
</gene>
<evidence type="ECO:0000313" key="2">
    <source>
        <dbReference type="Proteomes" id="UP000068016"/>
    </source>
</evidence>